<dbReference type="Proteomes" id="UP000472676">
    <property type="component" value="Unassembled WGS sequence"/>
</dbReference>
<sequence length="481" mass="52049">MSETGAGLVVTVRRPGHGGLVLLAALTAVAYANVLGAGFQFDDFNVIADNPDIHSRAALLAYLPHGIRPLLKLRDALLWSLGGGQPLAFHACSVVVHLLNTGLVWHLGRRMFERCATPAPHAQSAAVFGAALFAVLPVNTEAVTYVSGSSVAFSAMFMLASLAMYDAFLERGGGWRWLACFGFFLGGLAARETAATLPVLLLLWDALAPSRRGRLVRHAPFWLVLIAGLALAVLRTRYDEFFAVSLSTRAPWDNALAQIRGLCWLLAQALLLRPLDIDPDLHVPDGVDATLVAQAALLALLLLAGLVSGRRWPWAPFCAAWGVLHFLPTNSLLPRLDLANDRQWYLPGIAACWTLGYAIAAATAHAPRSAGIAAIALLSALAWRTHERNLDYADEPSLWRQTLSQSPDKPRVLNNYGVALRLEGRELQARAAFLRALAVDPTFEAARKNLDATTDHLIEDEPRTDGARARFETAAPLAEKP</sequence>
<name>A0A6M2BSZ9_9GAMM</name>
<keyword evidence="1" id="KW-0677">Repeat</keyword>
<keyword evidence="5" id="KW-1185">Reference proteome</keyword>
<evidence type="ECO:0000313" key="4">
    <source>
        <dbReference type="EMBL" id="NGY05233.1"/>
    </source>
</evidence>
<evidence type="ECO:0000256" key="1">
    <source>
        <dbReference type="ARBA" id="ARBA00022737"/>
    </source>
</evidence>
<dbReference type="GO" id="GO:0016740">
    <property type="term" value="F:transferase activity"/>
    <property type="evidence" value="ECO:0007669"/>
    <property type="project" value="UniProtKB-KW"/>
</dbReference>
<evidence type="ECO:0000256" key="2">
    <source>
        <dbReference type="ARBA" id="ARBA00022803"/>
    </source>
</evidence>
<dbReference type="InterPro" id="IPR052346">
    <property type="entry name" value="O-mannosyl-transferase_TMTC"/>
</dbReference>
<proteinExistence type="predicted"/>
<keyword evidence="3" id="KW-0812">Transmembrane</keyword>
<keyword evidence="4" id="KW-0808">Transferase</keyword>
<keyword evidence="2" id="KW-0802">TPR repeat</keyword>
<dbReference type="PANTHER" id="PTHR44227:SF3">
    <property type="entry name" value="PROTEIN O-MANNOSYL-TRANSFERASE TMTC4"/>
    <property type="match status" value="1"/>
</dbReference>
<dbReference type="EMBL" id="JAAMOW010000005">
    <property type="protein sequence ID" value="NGY05233.1"/>
    <property type="molecule type" value="Genomic_DNA"/>
</dbReference>
<feature type="transmembrane region" description="Helical" evidence="3">
    <location>
        <begin position="215"/>
        <end position="234"/>
    </location>
</feature>
<accession>A0A6M2BSZ9</accession>
<dbReference type="Gene3D" id="1.25.40.10">
    <property type="entry name" value="Tetratricopeptide repeat domain"/>
    <property type="match status" value="1"/>
</dbReference>
<feature type="transmembrane region" description="Helical" evidence="3">
    <location>
        <begin position="20"/>
        <end position="41"/>
    </location>
</feature>
<feature type="transmembrane region" description="Helical" evidence="3">
    <location>
        <begin position="287"/>
        <end position="307"/>
    </location>
</feature>
<comment type="caution">
    <text evidence="4">The sequence shown here is derived from an EMBL/GenBank/DDBJ whole genome shotgun (WGS) entry which is preliminary data.</text>
</comment>
<reference evidence="4 5" key="1">
    <citation type="journal article" date="2014" name="Int. J. Syst. Evol. Microbiol.">
        <title>Solimonas terrae sp. nov., isolated from soil.</title>
        <authorList>
            <person name="Kim S.J."/>
            <person name="Moon J.Y."/>
            <person name="Weon H.Y."/>
            <person name="Ahn J.H."/>
            <person name="Chen W.M."/>
            <person name="Kwon S.W."/>
        </authorList>
    </citation>
    <scope>NUCLEOTIDE SEQUENCE [LARGE SCALE GENOMIC DNA]</scope>
    <source>
        <strain evidence="4 5">KIS83-12</strain>
    </source>
</reference>
<feature type="transmembrane region" description="Helical" evidence="3">
    <location>
        <begin position="345"/>
        <end position="364"/>
    </location>
</feature>
<feature type="transmembrane region" description="Helical" evidence="3">
    <location>
        <begin position="142"/>
        <end position="165"/>
    </location>
</feature>
<dbReference type="RefSeq" id="WP_166256232.1">
    <property type="nucleotide sequence ID" value="NZ_JAAMOW010000005.1"/>
</dbReference>
<dbReference type="AlphaFoldDB" id="A0A6M2BSZ9"/>
<evidence type="ECO:0000256" key="3">
    <source>
        <dbReference type="SAM" id="Phobius"/>
    </source>
</evidence>
<dbReference type="PANTHER" id="PTHR44227">
    <property type="match status" value="1"/>
</dbReference>
<gene>
    <name evidence="4" type="ORF">G7Y85_10670</name>
</gene>
<keyword evidence="3" id="KW-1133">Transmembrane helix</keyword>
<keyword evidence="3" id="KW-0472">Membrane</keyword>
<feature type="transmembrane region" description="Helical" evidence="3">
    <location>
        <begin position="177"/>
        <end position="203"/>
    </location>
</feature>
<protein>
    <submittedName>
        <fullName evidence="4">Glycosyltransferase family 39 protein</fullName>
    </submittedName>
</protein>
<organism evidence="4 5">
    <name type="scientific">Solimonas terrae</name>
    <dbReference type="NCBI Taxonomy" id="1396819"/>
    <lineage>
        <taxon>Bacteria</taxon>
        <taxon>Pseudomonadati</taxon>
        <taxon>Pseudomonadota</taxon>
        <taxon>Gammaproteobacteria</taxon>
        <taxon>Nevskiales</taxon>
        <taxon>Nevskiaceae</taxon>
        <taxon>Solimonas</taxon>
    </lineage>
</organism>
<evidence type="ECO:0000313" key="5">
    <source>
        <dbReference type="Proteomes" id="UP000472676"/>
    </source>
</evidence>
<feature type="transmembrane region" description="Helical" evidence="3">
    <location>
        <begin position="87"/>
        <end position="107"/>
    </location>
</feature>
<dbReference type="InterPro" id="IPR011990">
    <property type="entry name" value="TPR-like_helical_dom_sf"/>
</dbReference>
<dbReference type="SUPFAM" id="SSF48452">
    <property type="entry name" value="TPR-like"/>
    <property type="match status" value="1"/>
</dbReference>